<dbReference type="OrthoDB" id="2110464at2"/>
<reference evidence="2 3" key="1">
    <citation type="submission" date="2016-10" db="EMBL/GenBank/DDBJ databases">
        <authorList>
            <person name="de Groot N.N."/>
        </authorList>
    </citation>
    <scope>NUCLEOTIDE SEQUENCE [LARGE SCALE GENOMIC DNA]</scope>
    <source>
        <strain evidence="2 3">ATCC 51327</strain>
    </source>
</reference>
<evidence type="ECO:0000313" key="3">
    <source>
        <dbReference type="Proteomes" id="UP000199006"/>
    </source>
</evidence>
<feature type="compositionally biased region" description="Basic and acidic residues" evidence="1">
    <location>
        <begin position="324"/>
        <end position="333"/>
    </location>
</feature>
<gene>
    <name evidence="2" type="ORF">SAMN02983006_02211</name>
</gene>
<evidence type="ECO:0008006" key="4">
    <source>
        <dbReference type="Google" id="ProtNLM"/>
    </source>
</evidence>
<dbReference type="Proteomes" id="UP000199006">
    <property type="component" value="Unassembled WGS sequence"/>
</dbReference>
<dbReference type="EMBL" id="FOTI01000037">
    <property type="protein sequence ID" value="SFL85972.1"/>
    <property type="molecule type" value="Genomic_DNA"/>
</dbReference>
<evidence type="ECO:0000256" key="1">
    <source>
        <dbReference type="SAM" id="MobiDB-lite"/>
    </source>
</evidence>
<feature type="region of interest" description="Disordered" evidence="1">
    <location>
        <begin position="316"/>
        <end position="351"/>
    </location>
</feature>
<sequence>MKIISLQQQLNLSENESKQLLTIGDSLLEKGLFRNLSGSEIKILLYFLTHFKTDNEIEVELPLAAGAMGLKLNDVNKIIANLIKKEILISPNKVNDQVFCCNVNLEKLLKTDNSQNKTRTRKINPREIRAQVIQSKNPGQSEVAAALISFLPPSSHNRQRRDEIKSWLNDFELKMLKELVRRVDKWLKRQGGQDYLPGAFAYLRAIVDSWYQEEITSYSRLQAQDKLHRETRELAAAYGIKAFSAETAQLKTFQNWLNGGQALSKEVALAAIREAVRRKRDGQPSLKYIEDNFINPIKELKINNLADFRRWLQKEMDSSPATPDQRDLKKENKNSSAKQQKQSKQKNNKSEAENYKWKDFFIDFDKYKE</sequence>
<evidence type="ECO:0000313" key="2">
    <source>
        <dbReference type="EMBL" id="SFL85972.1"/>
    </source>
</evidence>
<proteinExistence type="predicted"/>
<dbReference type="STRING" id="29563.SAMN02983006_02211"/>
<protein>
    <recommendedName>
        <fullName evidence="4">Replication initiation and membrane attachment</fullName>
    </recommendedName>
</protein>
<dbReference type="AlphaFoldDB" id="A0A1I4L4Q5"/>
<dbReference type="RefSeq" id="WP_089862253.1">
    <property type="nucleotide sequence ID" value="NZ_FOTI01000037.1"/>
</dbReference>
<accession>A0A1I4L4Q5</accession>
<name>A0A1I4L4Q5_9FIRM</name>
<organism evidence="2 3">
    <name type="scientific">Halanaerobium salsuginis</name>
    <dbReference type="NCBI Taxonomy" id="29563"/>
    <lineage>
        <taxon>Bacteria</taxon>
        <taxon>Bacillati</taxon>
        <taxon>Bacillota</taxon>
        <taxon>Clostridia</taxon>
        <taxon>Halanaerobiales</taxon>
        <taxon>Halanaerobiaceae</taxon>
        <taxon>Halanaerobium</taxon>
    </lineage>
</organism>
<keyword evidence="3" id="KW-1185">Reference proteome</keyword>